<proteinExistence type="inferred from homology"/>
<organism evidence="8 9">
    <name type="scientific">Bodo saltans</name>
    <name type="common">Flagellated protozoan</name>
    <dbReference type="NCBI Taxonomy" id="75058"/>
    <lineage>
        <taxon>Eukaryota</taxon>
        <taxon>Discoba</taxon>
        <taxon>Euglenozoa</taxon>
        <taxon>Kinetoplastea</taxon>
        <taxon>Metakinetoplastina</taxon>
        <taxon>Eubodonida</taxon>
        <taxon>Bodonidae</taxon>
        <taxon>Bodo</taxon>
    </lineage>
</organism>
<feature type="transmembrane region" description="Helical" evidence="7">
    <location>
        <begin position="607"/>
        <end position="631"/>
    </location>
</feature>
<evidence type="ECO:0000256" key="1">
    <source>
        <dbReference type="ARBA" id="ARBA00004141"/>
    </source>
</evidence>
<evidence type="ECO:0000256" key="6">
    <source>
        <dbReference type="ARBA" id="ARBA00023180"/>
    </source>
</evidence>
<accession>A0A0S4KNE7</accession>
<feature type="transmembrane region" description="Helical" evidence="7">
    <location>
        <begin position="258"/>
        <end position="278"/>
    </location>
</feature>
<keyword evidence="6" id="KW-0325">Glycoprotein</keyword>
<feature type="transmembrane region" description="Helical" evidence="7">
    <location>
        <begin position="446"/>
        <end position="471"/>
    </location>
</feature>
<dbReference type="Proteomes" id="UP000051952">
    <property type="component" value="Unassembled WGS sequence"/>
</dbReference>
<comment type="similarity">
    <text evidence="2 7">Belongs to the CTL (choline transporter-like) family.</text>
</comment>
<feature type="transmembrane region" description="Helical" evidence="7">
    <location>
        <begin position="230"/>
        <end position="251"/>
    </location>
</feature>
<gene>
    <name evidence="8" type="ORF">BSAL_88070</name>
</gene>
<feature type="transmembrane region" description="Helical" evidence="7">
    <location>
        <begin position="651"/>
        <end position="681"/>
    </location>
</feature>
<dbReference type="EMBL" id="CYKH01001107">
    <property type="protein sequence ID" value="CUI14409.1"/>
    <property type="molecule type" value="Genomic_DNA"/>
</dbReference>
<dbReference type="OrthoDB" id="420519at2759"/>
<dbReference type="InterPro" id="IPR007603">
    <property type="entry name" value="Choline_transptr-like"/>
</dbReference>
<evidence type="ECO:0000256" key="3">
    <source>
        <dbReference type="ARBA" id="ARBA00022692"/>
    </source>
</evidence>
<keyword evidence="5 7" id="KW-0472">Membrane</keyword>
<reference evidence="9" key="1">
    <citation type="submission" date="2015-09" db="EMBL/GenBank/DDBJ databases">
        <authorList>
            <consortium name="Pathogen Informatics"/>
        </authorList>
    </citation>
    <scope>NUCLEOTIDE SEQUENCE [LARGE SCALE GENOMIC DNA]</scope>
    <source>
        <strain evidence="9">Lake Konstanz</strain>
    </source>
</reference>
<dbReference type="OMA" id="KEEFYYG"/>
<feature type="transmembrane region" description="Helical" evidence="7">
    <location>
        <begin position="511"/>
        <end position="534"/>
    </location>
</feature>
<dbReference type="GO" id="GO:0005886">
    <property type="term" value="C:plasma membrane"/>
    <property type="evidence" value="ECO:0007669"/>
    <property type="project" value="UniProtKB-SubCell"/>
</dbReference>
<dbReference type="AlphaFoldDB" id="A0A0S4KNE7"/>
<feature type="transmembrane region" description="Helical" evidence="7">
    <location>
        <begin position="345"/>
        <end position="372"/>
    </location>
</feature>
<dbReference type="VEuPathDB" id="TriTrypDB:BSAL_88070"/>
<comment type="subcellular location">
    <subcellularLocation>
        <location evidence="7">Cell membrane</location>
        <topology evidence="7">Multi-pass membrane protein</topology>
    </subcellularLocation>
    <subcellularLocation>
        <location evidence="1">Membrane</location>
        <topology evidence="1">Multi-pass membrane protein</topology>
    </subcellularLocation>
</comment>
<protein>
    <recommendedName>
        <fullName evidence="7">Choline transporter-like protein</fullName>
    </recommendedName>
</protein>
<feature type="transmembrane region" description="Helical" evidence="7">
    <location>
        <begin position="304"/>
        <end position="324"/>
    </location>
</feature>
<name>A0A0S4KNE7_BODSA</name>
<comment type="function">
    <text evidence="7">Choline transporter.</text>
</comment>
<dbReference type="PANTHER" id="PTHR12385">
    <property type="entry name" value="CHOLINE TRANSPORTER-LIKE (SLC FAMILY 44)"/>
    <property type="match status" value="1"/>
</dbReference>
<evidence type="ECO:0000313" key="9">
    <source>
        <dbReference type="Proteomes" id="UP000051952"/>
    </source>
</evidence>
<keyword evidence="3 7" id="KW-0812">Transmembrane</keyword>
<keyword evidence="4 7" id="KW-1133">Transmembrane helix</keyword>
<evidence type="ECO:0000256" key="7">
    <source>
        <dbReference type="RuleBase" id="RU368066"/>
    </source>
</evidence>
<evidence type="ECO:0000256" key="5">
    <source>
        <dbReference type="ARBA" id="ARBA00023136"/>
    </source>
</evidence>
<dbReference type="GO" id="GO:0022857">
    <property type="term" value="F:transmembrane transporter activity"/>
    <property type="evidence" value="ECO:0007669"/>
    <property type="project" value="UniProtKB-UniRule"/>
</dbReference>
<feature type="transmembrane region" description="Helical" evidence="7">
    <location>
        <begin position="28"/>
        <end position="50"/>
    </location>
</feature>
<dbReference type="PANTHER" id="PTHR12385:SF14">
    <property type="entry name" value="CHOLINE TRANSPORTER-LIKE 2"/>
    <property type="match status" value="1"/>
</dbReference>
<keyword evidence="9" id="KW-1185">Reference proteome</keyword>
<evidence type="ECO:0000313" key="8">
    <source>
        <dbReference type="EMBL" id="CUI14409.1"/>
    </source>
</evidence>
<evidence type="ECO:0000256" key="2">
    <source>
        <dbReference type="ARBA" id="ARBA00007168"/>
    </source>
</evidence>
<evidence type="ECO:0000256" key="4">
    <source>
        <dbReference type="ARBA" id="ARBA00022989"/>
    </source>
</evidence>
<dbReference type="Pfam" id="PF04515">
    <property type="entry name" value="Choline_transpo"/>
    <property type="match status" value="1"/>
</dbReference>
<sequence>MCGGGVKEVNEDELKDGAILQNRSCTDICCIFIFGIFLVGWIVVIAVAFANGHPEYIVRPTNYNGQICGVNELVNYSNYYVPLPQRYTYGFCVATCPGILDYVCNNDFEPLIGDSSVSVMNTYYDHTSTQYLAGVALSVQCQATSCTAQENATLQRYYGLIAKSKANKCFAAVYVSGVTLYRCLPFGSDNQNATLMDQMNATLGDLSSLADKYGVGSFFTRGFSESKDSWVVILICCLSCAIFALIWIFLLRWILAPIVYLCVIAVFLLLIALGYLSYRMQSDYADVTLPGDTNSEDQQTLWKVLMYTSFALAAVYLVLMLWLIKRIRIAIIIMEEASKAFLSNPGMVIIPPFTCIMLLGIIALFVVVAIYIQTIGSLTATSFEEGAISVFGASAVNMTEAAATLGQAYYDSLINATNSSNTSATNATTFDSSTAVKGMHAMNFFMLLWTANFFLALGFFIMALVVCAWYFSATAVEIDQYENNSGENGRLKYTNAGTLCRAVCVAFRYHLGTLFFGSLLIAIIQFIRAVMLYIEKNYLAKYKDNATVKLIIYCINCWLACIERIIKIISYNAFIVCAIKNQNFLSSAADALALLTANIIRVSMLEFLATAACFLIKLFICCCNMILAYFLLQQSELTDGTDIESGLFPLFFILIISFAIASLFVNVFECCVDTILMCFFVDEDSMKGLFMPPSLAKLVDKFTHIAEAREKYEQMVRDADKKASVDL</sequence>